<accession>A0A1H8QV90</accession>
<protein>
    <recommendedName>
        <fullName evidence="4">6-carboxy-5,6,7,8-tetrahydropterin synthase</fullName>
        <ecNumber evidence="3">4.1.2.50</ecNumber>
    </recommendedName>
    <alternativeName>
        <fullName evidence="5">Queuosine biosynthesis protein QueD</fullName>
    </alternativeName>
</protein>
<dbReference type="RefSeq" id="WP_091640114.1">
    <property type="nucleotide sequence ID" value="NZ_FOEG01000001.1"/>
</dbReference>
<comment type="pathway">
    <text evidence="1">Purine metabolism; 7-cyano-7-deazaguanine biosynthesis.</text>
</comment>
<dbReference type="SUPFAM" id="SSF55620">
    <property type="entry name" value="Tetrahydrobiopterin biosynthesis enzymes-like"/>
    <property type="match status" value="2"/>
</dbReference>
<evidence type="ECO:0000256" key="3">
    <source>
        <dbReference type="ARBA" id="ARBA00012982"/>
    </source>
</evidence>
<comment type="catalytic activity">
    <reaction evidence="6">
        <text>7,8-dihydroneopterin 3'-triphosphate + H2O = 6-carboxy-5,6,7,8-tetrahydropterin + triphosphate + acetaldehyde + 2 H(+)</text>
        <dbReference type="Rhea" id="RHEA:27966"/>
        <dbReference type="ChEBI" id="CHEBI:15343"/>
        <dbReference type="ChEBI" id="CHEBI:15377"/>
        <dbReference type="ChEBI" id="CHEBI:15378"/>
        <dbReference type="ChEBI" id="CHEBI:18036"/>
        <dbReference type="ChEBI" id="CHEBI:58462"/>
        <dbReference type="ChEBI" id="CHEBI:61032"/>
        <dbReference type="EC" id="4.1.2.50"/>
    </reaction>
</comment>
<sequence length="280" mass="30600">MARLFVEQLTVIDSSRLDPVDGLVGESWIVDVEIGGSLDAQGMVFDFGDVKRELKAAIDDTVDHRLLVPEQGTGITHTEDGVAVAFASRRGPIHMSGPAHTVVVVPGARVDAAALERLLQASLLPRLPGNVTDLTVHLRHEAIDGAWYAYSHGLQAHGGACQRIAHGHRSRLIVQRDGEPARDWEQYWARRWRNVYLGTRDHLVTTTERDGVSCYGFRYTSGEGVFTLELPAAACELLETETTVEQIAAHLHGEMKDREPAVRITVRAFEGVGKGALADG</sequence>
<dbReference type="Proteomes" id="UP000199657">
    <property type="component" value="Unassembled WGS sequence"/>
</dbReference>
<dbReference type="UniPathway" id="UPA00391"/>
<dbReference type="AlphaFoldDB" id="A0A1H8QV90"/>
<evidence type="ECO:0000256" key="2">
    <source>
        <dbReference type="ARBA" id="ARBA00008900"/>
    </source>
</evidence>
<dbReference type="OrthoDB" id="9804698at2"/>
<evidence type="ECO:0000313" key="7">
    <source>
        <dbReference type="EMBL" id="SEO58179.1"/>
    </source>
</evidence>
<dbReference type="EMBL" id="FOEG01000001">
    <property type="protein sequence ID" value="SEO58179.1"/>
    <property type="molecule type" value="Genomic_DNA"/>
</dbReference>
<reference evidence="7 8" key="1">
    <citation type="submission" date="2016-10" db="EMBL/GenBank/DDBJ databases">
        <authorList>
            <person name="de Groot N.N."/>
        </authorList>
    </citation>
    <scope>NUCLEOTIDE SEQUENCE [LARGE SCALE GENOMIC DNA]</scope>
    <source>
        <strain evidence="7 8">CGMCC 1.6291</strain>
    </source>
</reference>
<dbReference type="STRING" id="406100.SAMN04488052_101815"/>
<keyword evidence="8" id="KW-1185">Reference proteome</keyword>
<dbReference type="EC" id="4.1.2.50" evidence="3"/>
<evidence type="ECO:0000256" key="1">
    <source>
        <dbReference type="ARBA" id="ARBA00005061"/>
    </source>
</evidence>
<dbReference type="InterPro" id="IPR038418">
    <property type="entry name" value="6-PTP_synth/QueD_sf"/>
</dbReference>
<gene>
    <name evidence="7" type="ORF">SAMN04488052_101815</name>
</gene>
<evidence type="ECO:0000256" key="5">
    <source>
        <dbReference type="ARBA" id="ARBA00031449"/>
    </source>
</evidence>
<evidence type="ECO:0000313" key="8">
    <source>
        <dbReference type="Proteomes" id="UP000199657"/>
    </source>
</evidence>
<comment type="similarity">
    <text evidence="2">Belongs to the PTPS family. QueD subfamily.</text>
</comment>
<evidence type="ECO:0000256" key="6">
    <source>
        <dbReference type="ARBA" id="ARBA00048807"/>
    </source>
</evidence>
<name>A0A1H8QV90_9GAMM</name>
<proteinExistence type="inferred from homology"/>
<organism evidence="7 8">
    <name type="scientific">Aquisalimonas asiatica</name>
    <dbReference type="NCBI Taxonomy" id="406100"/>
    <lineage>
        <taxon>Bacteria</taxon>
        <taxon>Pseudomonadati</taxon>
        <taxon>Pseudomonadota</taxon>
        <taxon>Gammaproteobacteria</taxon>
        <taxon>Chromatiales</taxon>
        <taxon>Ectothiorhodospiraceae</taxon>
        <taxon>Aquisalimonas</taxon>
    </lineage>
</organism>
<dbReference type="InterPro" id="IPR007115">
    <property type="entry name" value="6-PTP_synth/QueD"/>
</dbReference>
<dbReference type="Pfam" id="PF01242">
    <property type="entry name" value="PTPS"/>
    <property type="match status" value="1"/>
</dbReference>
<evidence type="ECO:0000256" key="4">
    <source>
        <dbReference type="ARBA" id="ARBA00018141"/>
    </source>
</evidence>
<dbReference type="GO" id="GO:0070497">
    <property type="term" value="F:6-carboxytetrahydropterin synthase activity"/>
    <property type="evidence" value="ECO:0007669"/>
    <property type="project" value="UniProtKB-EC"/>
</dbReference>
<dbReference type="Gene3D" id="3.30.479.10">
    <property type="entry name" value="6-pyruvoyl tetrahydropterin synthase/QueD"/>
    <property type="match status" value="1"/>
</dbReference>